<evidence type="ECO:0000313" key="1">
    <source>
        <dbReference type="EMBL" id="AZU05191.1"/>
    </source>
</evidence>
<keyword evidence="2" id="KW-1185">Reference proteome</keyword>
<proteinExistence type="predicted"/>
<dbReference type="InterPro" id="IPR011990">
    <property type="entry name" value="TPR-like_helical_dom_sf"/>
</dbReference>
<dbReference type="RefSeq" id="WP_127568768.1">
    <property type="nucleotide sequence ID" value="NZ_BMFB01000001.1"/>
</dbReference>
<sequence length="194" mass="21034">MIALLASLVLALAAIPPGITLTPEGQEEARASLTLEERLDERLAALAAASSESQGETIADEVRSIWRQSGGATASLLLDRAEQAIAERDLETAQRAYAHLRILEPDFAEGWMAAGQLAMARGDWSFALDALTEAVNLEPRRFDAYALLGRTLERASEPAAALAAYEEALRVHPWHPQARQARARLENQLAGRAL</sequence>
<dbReference type="SMART" id="SM00028">
    <property type="entry name" value="TPR"/>
    <property type="match status" value="2"/>
</dbReference>
<accession>A0A3T0ED32</accession>
<evidence type="ECO:0000313" key="2">
    <source>
        <dbReference type="Proteomes" id="UP000286954"/>
    </source>
</evidence>
<dbReference type="Gene3D" id="1.25.40.10">
    <property type="entry name" value="Tetratricopeptide repeat domain"/>
    <property type="match status" value="1"/>
</dbReference>
<reference evidence="1 2" key="1">
    <citation type="submission" date="2016-12" db="EMBL/GenBank/DDBJ databases">
        <title>The genome of dimorphic prosthecate Glycocaulis alkaliphilus 6b-8t, isolated from crude oil dictates its adaptability in petroleum environments.</title>
        <authorList>
            <person name="Wu X.-L."/>
            <person name="Geng S."/>
        </authorList>
    </citation>
    <scope>NUCLEOTIDE SEQUENCE [LARGE SCALE GENOMIC DNA]</scope>
    <source>
        <strain evidence="1 2">6B-8</strain>
    </source>
</reference>
<dbReference type="SUPFAM" id="SSF48452">
    <property type="entry name" value="TPR-like"/>
    <property type="match status" value="1"/>
</dbReference>
<dbReference type="Pfam" id="PF13428">
    <property type="entry name" value="TPR_14"/>
    <property type="match status" value="1"/>
</dbReference>
<gene>
    <name evidence="1" type="ORF">X907_2680</name>
</gene>
<dbReference type="AlphaFoldDB" id="A0A3T0ED32"/>
<dbReference type="OrthoDB" id="9815010at2"/>
<dbReference type="KEGG" id="gak:X907_2680"/>
<dbReference type="Proteomes" id="UP000286954">
    <property type="component" value="Chromosome"/>
</dbReference>
<dbReference type="PROSITE" id="PS50005">
    <property type="entry name" value="TPR"/>
    <property type="match status" value="2"/>
</dbReference>
<organism evidence="1 2">
    <name type="scientific">Glycocaulis alkaliphilus</name>
    <dbReference type="NCBI Taxonomy" id="1434191"/>
    <lineage>
        <taxon>Bacteria</taxon>
        <taxon>Pseudomonadati</taxon>
        <taxon>Pseudomonadota</taxon>
        <taxon>Alphaproteobacteria</taxon>
        <taxon>Maricaulales</taxon>
        <taxon>Maricaulaceae</taxon>
        <taxon>Glycocaulis</taxon>
    </lineage>
</organism>
<name>A0A3T0ED32_9PROT</name>
<dbReference type="EMBL" id="CP018911">
    <property type="protein sequence ID" value="AZU05191.1"/>
    <property type="molecule type" value="Genomic_DNA"/>
</dbReference>
<dbReference type="InterPro" id="IPR019734">
    <property type="entry name" value="TPR_rpt"/>
</dbReference>
<protein>
    <submittedName>
        <fullName evidence="1">Uncharacterized protein</fullName>
    </submittedName>
</protein>